<organism evidence="2 3">
    <name type="scientific">Streptomyces buecherae</name>
    <dbReference type="NCBI Taxonomy" id="2763006"/>
    <lineage>
        <taxon>Bacteria</taxon>
        <taxon>Bacillati</taxon>
        <taxon>Actinomycetota</taxon>
        <taxon>Actinomycetes</taxon>
        <taxon>Kitasatosporales</taxon>
        <taxon>Streptomycetaceae</taxon>
        <taxon>Streptomyces</taxon>
    </lineage>
</organism>
<feature type="compositionally biased region" description="Pro residues" evidence="1">
    <location>
        <begin position="99"/>
        <end position="133"/>
    </location>
</feature>
<gene>
    <name evidence="2" type="ORF">HUT08_17095</name>
</gene>
<evidence type="ECO:0000256" key="1">
    <source>
        <dbReference type="SAM" id="MobiDB-lite"/>
    </source>
</evidence>
<sequence length="168" mass="17104">MSATSDEDRPDQGCSPRCGGSQYVGHGAAINGASAHRIVVNNFGLTYPPSCPLTAPPGGPSPLVRALALARNLAGRIDVLAGRVHATTATLLALVPTSEGPPPPPSRPATPGDPPPADPPPADPPPTDPPPATHPSADRRSAGHPSADHRRADRPSAGHPSADHWRST</sequence>
<evidence type="ECO:0000313" key="2">
    <source>
        <dbReference type="EMBL" id="QKW50966.1"/>
    </source>
</evidence>
<name>A0A7H8N9H8_9ACTN</name>
<proteinExistence type="predicted"/>
<dbReference type="Proteomes" id="UP000509303">
    <property type="component" value="Chromosome"/>
</dbReference>
<feature type="compositionally biased region" description="Basic and acidic residues" evidence="1">
    <location>
        <begin position="136"/>
        <end position="168"/>
    </location>
</feature>
<accession>A0A7H8N9H8</accession>
<evidence type="ECO:0000313" key="3">
    <source>
        <dbReference type="Proteomes" id="UP000509303"/>
    </source>
</evidence>
<dbReference type="EMBL" id="CP054929">
    <property type="protein sequence ID" value="QKW50966.1"/>
    <property type="molecule type" value="Genomic_DNA"/>
</dbReference>
<dbReference type="AlphaFoldDB" id="A0A7H8N9H8"/>
<protein>
    <submittedName>
        <fullName evidence="2">Uncharacterized protein</fullName>
    </submittedName>
</protein>
<feature type="region of interest" description="Disordered" evidence="1">
    <location>
        <begin position="1"/>
        <end position="22"/>
    </location>
</feature>
<dbReference type="RefSeq" id="WP_176162690.1">
    <property type="nucleotide sequence ID" value="NZ_CP054929.1"/>
</dbReference>
<keyword evidence="3" id="KW-1185">Reference proteome</keyword>
<feature type="compositionally biased region" description="Basic and acidic residues" evidence="1">
    <location>
        <begin position="1"/>
        <end position="11"/>
    </location>
</feature>
<feature type="region of interest" description="Disordered" evidence="1">
    <location>
        <begin position="94"/>
        <end position="168"/>
    </location>
</feature>
<reference evidence="2 3" key="1">
    <citation type="submission" date="2020-06" db="EMBL/GenBank/DDBJ databases">
        <title>Genome mining for natural products.</title>
        <authorList>
            <person name="Zhang B."/>
            <person name="Shi J."/>
            <person name="Ge H."/>
        </authorList>
    </citation>
    <scope>NUCLEOTIDE SEQUENCE [LARGE SCALE GENOMIC DNA]</scope>
    <source>
        <strain evidence="2 3">NA00687</strain>
    </source>
</reference>